<comment type="subcellular location">
    <subcellularLocation>
        <location evidence="3">Cytoplasm</location>
    </subcellularLocation>
</comment>
<dbReference type="InterPro" id="IPR028998">
    <property type="entry name" value="RimP_C"/>
</dbReference>
<gene>
    <name evidence="3" type="primary">rimP</name>
    <name evidence="6" type="ORF">LS71_001485</name>
</gene>
<accession>A0A4U8TBZ9</accession>
<comment type="caution">
    <text evidence="6">The sequence shown here is derived from an EMBL/GenBank/DDBJ whole genome shotgun (WGS) entry which is preliminary data.</text>
</comment>
<dbReference type="PANTHER" id="PTHR33867">
    <property type="entry name" value="RIBOSOME MATURATION FACTOR RIMP"/>
    <property type="match status" value="1"/>
</dbReference>
<keyword evidence="1 3" id="KW-0963">Cytoplasm</keyword>
<evidence type="ECO:0000259" key="5">
    <source>
        <dbReference type="Pfam" id="PF17384"/>
    </source>
</evidence>
<dbReference type="CDD" id="cd01734">
    <property type="entry name" value="YlxS_C"/>
    <property type="match status" value="1"/>
</dbReference>
<dbReference type="PANTHER" id="PTHR33867:SF1">
    <property type="entry name" value="RIBOSOME MATURATION FACTOR RIMP"/>
    <property type="match status" value="1"/>
</dbReference>
<dbReference type="OrthoDB" id="9805006at2"/>
<evidence type="ECO:0000256" key="1">
    <source>
        <dbReference type="ARBA" id="ARBA00022490"/>
    </source>
</evidence>
<sequence>MLSPATQGKIEQLATSLGLYVYDIEFLKENNHPILRISITRKAPMQILDSKQNMLSLQDCQHLSELLSPLLDVEDINIESYALEVSSPGLERVLKKPRHYVFSLGEQVSIKLMDKSVIEGILQDFSERDGRVEIRQDNQNISLNIADIKKIKVIFEL</sequence>
<evidence type="ECO:0000313" key="7">
    <source>
        <dbReference type="Proteomes" id="UP000029733"/>
    </source>
</evidence>
<evidence type="ECO:0000259" key="4">
    <source>
        <dbReference type="Pfam" id="PF02576"/>
    </source>
</evidence>
<evidence type="ECO:0000256" key="2">
    <source>
        <dbReference type="ARBA" id="ARBA00022517"/>
    </source>
</evidence>
<evidence type="ECO:0000256" key="3">
    <source>
        <dbReference type="HAMAP-Rule" id="MF_01077"/>
    </source>
</evidence>
<protein>
    <recommendedName>
        <fullName evidence="3">Ribosome maturation factor RimP</fullName>
    </recommendedName>
</protein>
<dbReference type="GO" id="GO:0005829">
    <property type="term" value="C:cytosol"/>
    <property type="evidence" value="ECO:0007669"/>
    <property type="project" value="TreeGrafter"/>
</dbReference>
<dbReference type="InterPro" id="IPR036847">
    <property type="entry name" value="RimP_C_sf"/>
</dbReference>
<keyword evidence="2 3" id="KW-0690">Ribosome biogenesis</keyword>
<comment type="function">
    <text evidence="3">Required for maturation of 30S ribosomal subunits.</text>
</comment>
<dbReference type="STRING" id="1677920.LS71_00345"/>
<dbReference type="AlphaFoldDB" id="A0A4U8TBZ9"/>
<dbReference type="InterPro" id="IPR003728">
    <property type="entry name" value="Ribosome_maturation_RimP"/>
</dbReference>
<dbReference type="RefSeq" id="WP_034352121.1">
    <property type="nucleotide sequence ID" value="NZ_JRPR02000001.1"/>
</dbReference>
<dbReference type="Pfam" id="PF17384">
    <property type="entry name" value="DUF150_C"/>
    <property type="match status" value="1"/>
</dbReference>
<dbReference type="Pfam" id="PF02576">
    <property type="entry name" value="RimP_N"/>
    <property type="match status" value="1"/>
</dbReference>
<dbReference type="SUPFAM" id="SSF75420">
    <property type="entry name" value="YhbC-like, N-terminal domain"/>
    <property type="match status" value="1"/>
</dbReference>
<dbReference type="EMBL" id="JRPR02000001">
    <property type="protein sequence ID" value="TLD97451.1"/>
    <property type="molecule type" value="Genomic_DNA"/>
</dbReference>
<reference evidence="6 7" key="1">
    <citation type="journal article" date="2014" name="Genome Announc.">
        <title>Draft genome sequences of eight enterohepatic helicobacter species isolated from both laboratory and wild rodents.</title>
        <authorList>
            <person name="Sheh A."/>
            <person name="Shen Z."/>
            <person name="Fox J.G."/>
        </authorList>
    </citation>
    <scope>NUCLEOTIDE SEQUENCE [LARGE SCALE GENOMIC DNA]</scope>
    <source>
        <strain evidence="6 7">MIT 09-6949</strain>
    </source>
</reference>
<dbReference type="InterPro" id="IPR028989">
    <property type="entry name" value="RimP_N"/>
</dbReference>
<proteinExistence type="inferred from homology"/>
<dbReference type="SUPFAM" id="SSF74942">
    <property type="entry name" value="YhbC-like, C-terminal domain"/>
    <property type="match status" value="1"/>
</dbReference>
<dbReference type="HAMAP" id="MF_01077">
    <property type="entry name" value="RimP"/>
    <property type="match status" value="1"/>
</dbReference>
<organism evidence="6 7">
    <name type="scientific">Helicobacter jaachi</name>
    <dbReference type="NCBI Taxonomy" id="1677920"/>
    <lineage>
        <taxon>Bacteria</taxon>
        <taxon>Pseudomonadati</taxon>
        <taxon>Campylobacterota</taxon>
        <taxon>Epsilonproteobacteria</taxon>
        <taxon>Campylobacterales</taxon>
        <taxon>Helicobacteraceae</taxon>
        <taxon>Helicobacter</taxon>
    </lineage>
</organism>
<dbReference type="GO" id="GO:0000028">
    <property type="term" value="P:ribosomal small subunit assembly"/>
    <property type="evidence" value="ECO:0007669"/>
    <property type="project" value="TreeGrafter"/>
</dbReference>
<dbReference type="GO" id="GO:0006412">
    <property type="term" value="P:translation"/>
    <property type="evidence" value="ECO:0007669"/>
    <property type="project" value="TreeGrafter"/>
</dbReference>
<feature type="domain" description="Ribosome maturation factor RimP C-terminal" evidence="5">
    <location>
        <begin position="94"/>
        <end position="156"/>
    </location>
</feature>
<feature type="domain" description="Ribosome maturation factor RimP N-terminal" evidence="4">
    <location>
        <begin position="10"/>
        <end position="91"/>
    </location>
</feature>
<comment type="similarity">
    <text evidence="3">Belongs to the RimP family.</text>
</comment>
<dbReference type="Gene3D" id="3.30.300.70">
    <property type="entry name" value="RimP-like superfamily, N-terminal"/>
    <property type="match status" value="1"/>
</dbReference>
<dbReference type="Proteomes" id="UP000029733">
    <property type="component" value="Unassembled WGS sequence"/>
</dbReference>
<name>A0A4U8TBZ9_9HELI</name>
<keyword evidence="7" id="KW-1185">Reference proteome</keyword>
<evidence type="ECO:0000313" key="6">
    <source>
        <dbReference type="EMBL" id="TLD97451.1"/>
    </source>
</evidence>
<dbReference type="InterPro" id="IPR035956">
    <property type="entry name" value="RimP_N_sf"/>
</dbReference>